<evidence type="ECO:0000313" key="3">
    <source>
        <dbReference type="Proteomes" id="UP001187192"/>
    </source>
</evidence>
<accession>A0AA88DNS9</accession>
<comment type="caution">
    <text evidence="2">The sequence shown here is derived from an EMBL/GenBank/DDBJ whole genome shotgun (WGS) entry which is preliminary data.</text>
</comment>
<evidence type="ECO:0000313" key="2">
    <source>
        <dbReference type="EMBL" id="GMN58787.1"/>
    </source>
</evidence>
<evidence type="ECO:0000256" key="1">
    <source>
        <dbReference type="SAM" id="MobiDB-lite"/>
    </source>
</evidence>
<dbReference type="EMBL" id="BTGU01000081">
    <property type="protein sequence ID" value="GMN58787.1"/>
    <property type="molecule type" value="Genomic_DNA"/>
</dbReference>
<sequence length="98" mass="10852">MLRLPVCPITGHGLLNLPVDRRRPASEESSASSSCTGWGRAPRNSLKATTSIRMVSVKFWMFPVRISVYMGFRGARVPRLHWADLVLWEPIGAGFSGP</sequence>
<dbReference type="Proteomes" id="UP001187192">
    <property type="component" value="Unassembled WGS sequence"/>
</dbReference>
<protein>
    <submittedName>
        <fullName evidence="2">Uncharacterized protein</fullName>
    </submittedName>
</protein>
<keyword evidence="3" id="KW-1185">Reference proteome</keyword>
<organism evidence="2 3">
    <name type="scientific">Ficus carica</name>
    <name type="common">Common fig</name>
    <dbReference type="NCBI Taxonomy" id="3494"/>
    <lineage>
        <taxon>Eukaryota</taxon>
        <taxon>Viridiplantae</taxon>
        <taxon>Streptophyta</taxon>
        <taxon>Embryophyta</taxon>
        <taxon>Tracheophyta</taxon>
        <taxon>Spermatophyta</taxon>
        <taxon>Magnoliopsida</taxon>
        <taxon>eudicotyledons</taxon>
        <taxon>Gunneridae</taxon>
        <taxon>Pentapetalae</taxon>
        <taxon>rosids</taxon>
        <taxon>fabids</taxon>
        <taxon>Rosales</taxon>
        <taxon>Moraceae</taxon>
        <taxon>Ficeae</taxon>
        <taxon>Ficus</taxon>
    </lineage>
</organism>
<proteinExistence type="predicted"/>
<feature type="region of interest" description="Disordered" evidence="1">
    <location>
        <begin position="20"/>
        <end position="43"/>
    </location>
</feature>
<reference evidence="2" key="1">
    <citation type="submission" date="2023-07" db="EMBL/GenBank/DDBJ databases">
        <title>draft genome sequence of fig (Ficus carica).</title>
        <authorList>
            <person name="Takahashi T."/>
            <person name="Nishimura K."/>
        </authorList>
    </citation>
    <scope>NUCLEOTIDE SEQUENCE</scope>
</reference>
<dbReference type="AlphaFoldDB" id="A0AA88DNS9"/>
<gene>
    <name evidence="2" type="ORF">TIFTF001_027877</name>
</gene>
<name>A0AA88DNS9_FICCA</name>